<feature type="transmembrane region" description="Helical" evidence="1">
    <location>
        <begin position="174"/>
        <end position="205"/>
    </location>
</feature>
<evidence type="ECO:0000313" key="2">
    <source>
        <dbReference type="EMBL" id="MDE8697440.1"/>
    </source>
</evidence>
<reference evidence="2" key="1">
    <citation type="submission" date="2023-03" db="EMBL/GenBank/DDBJ databases">
        <title>DFI Biobank Strains.</title>
        <authorList>
            <person name="Mostad J."/>
            <person name="Paddock L."/>
            <person name="Medina S."/>
            <person name="Waligurski E."/>
            <person name="Barat B."/>
            <person name="Smith R."/>
            <person name="Burgo V."/>
            <person name="Metcalfe C."/>
            <person name="Woodson C."/>
            <person name="Sundararajan A."/>
            <person name="Ramaswamy R."/>
            <person name="Lin H."/>
            <person name="Pamer E.G."/>
        </authorList>
    </citation>
    <scope>NUCLEOTIDE SEQUENCE</scope>
    <source>
        <strain evidence="2">DFI.9.5</strain>
    </source>
</reference>
<name>A0AAW6M650_9BACE</name>
<feature type="transmembrane region" description="Helical" evidence="1">
    <location>
        <begin position="36"/>
        <end position="52"/>
    </location>
</feature>
<dbReference type="Proteomes" id="UP001221924">
    <property type="component" value="Unassembled WGS sequence"/>
</dbReference>
<sequence>MLSRLVCSKNNLFFAFLVAGYIFDVILYDYIDFTSADELMALFLLFFSGLIINERRNIKEMIPLFVVLIIFLFYTTYSFSIHSNIPKAILKDLLIQIKPFLAFYCTYLIAPSFTTSQKRLIVVMCLTSSLMMLGIGLSNGIFLFFGHQSYFAKAIIATAFLYLYCCSDNWEDMLVFILILCIGFFSTRAKFYGFCGIAIFLILLYKAGIEIKFNISGCLIAICVLAIAVWLGKDKIILYYVDGMMNSREMWSRPAMLLTSLRIFIDYIPFGCGLASFASFVSGEYYSSIYEAYGISHLWGISKSNPAYVADAYYPVLAQFGIIGVGLYVYFWIWVVFKGIKLGNYGYKKEYLLILLSAIFFAIEGVADATFSQNRGLFILIITAMTVAKYKDLCLNKVEKGTF</sequence>
<feature type="transmembrane region" description="Helical" evidence="1">
    <location>
        <begin position="254"/>
        <end position="278"/>
    </location>
</feature>
<feature type="transmembrane region" description="Helical" evidence="1">
    <location>
        <begin position="312"/>
        <end position="337"/>
    </location>
</feature>
<dbReference type="EMBL" id="JARFID010000048">
    <property type="protein sequence ID" value="MDE8697440.1"/>
    <property type="molecule type" value="Genomic_DNA"/>
</dbReference>
<evidence type="ECO:0000256" key="1">
    <source>
        <dbReference type="SAM" id="Phobius"/>
    </source>
</evidence>
<keyword evidence="1" id="KW-0812">Transmembrane</keyword>
<comment type="caution">
    <text evidence="2">The sequence shown here is derived from an EMBL/GenBank/DDBJ whole genome shotgun (WGS) entry which is preliminary data.</text>
</comment>
<dbReference type="AlphaFoldDB" id="A0AAW6M650"/>
<feature type="transmembrane region" description="Helical" evidence="1">
    <location>
        <begin position="12"/>
        <end position="30"/>
    </location>
</feature>
<feature type="transmembrane region" description="Helical" evidence="1">
    <location>
        <begin position="64"/>
        <end position="81"/>
    </location>
</feature>
<protein>
    <recommendedName>
        <fullName evidence="4">O-antigen ligase family protein</fullName>
    </recommendedName>
</protein>
<accession>A0AAW6M650</accession>
<keyword evidence="1" id="KW-1133">Transmembrane helix</keyword>
<proteinExistence type="predicted"/>
<feature type="transmembrane region" description="Helical" evidence="1">
    <location>
        <begin position="93"/>
        <end position="113"/>
    </location>
</feature>
<gene>
    <name evidence="2" type="ORF">PZH42_25395</name>
</gene>
<feature type="transmembrane region" description="Helical" evidence="1">
    <location>
        <begin position="150"/>
        <end position="167"/>
    </location>
</feature>
<dbReference type="RefSeq" id="WP_256141801.1">
    <property type="nucleotide sequence ID" value="NZ_JANFZY010000059.1"/>
</dbReference>
<evidence type="ECO:0008006" key="4">
    <source>
        <dbReference type="Google" id="ProtNLM"/>
    </source>
</evidence>
<organism evidence="2 3">
    <name type="scientific">Bacteroides cellulosilyticus</name>
    <dbReference type="NCBI Taxonomy" id="246787"/>
    <lineage>
        <taxon>Bacteria</taxon>
        <taxon>Pseudomonadati</taxon>
        <taxon>Bacteroidota</taxon>
        <taxon>Bacteroidia</taxon>
        <taxon>Bacteroidales</taxon>
        <taxon>Bacteroidaceae</taxon>
        <taxon>Bacteroides</taxon>
    </lineage>
</organism>
<feature type="transmembrane region" description="Helical" evidence="1">
    <location>
        <begin position="349"/>
        <end position="367"/>
    </location>
</feature>
<keyword evidence="1" id="KW-0472">Membrane</keyword>
<feature type="transmembrane region" description="Helical" evidence="1">
    <location>
        <begin position="211"/>
        <end position="233"/>
    </location>
</feature>
<evidence type="ECO:0000313" key="3">
    <source>
        <dbReference type="Proteomes" id="UP001221924"/>
    </source>
</evidence>
<feature type="transmembrane region" description="Helical" evidence="1">
    <location>
        <begin position="120"/>
        <end position="144"/>
    </location>
</feature>